<accession>A0A0F7S2M9</accession>
<dbReference type="PROSITE" id="PS51891">
    <property type="entry name" value="CENP_V_GFA"/>
    <property type="match status" value="1"/>
</dbReference>
<sequence>MPLNGSCLCGQVQVAVKDSGLPLQPVVCRLPSLFSLVSILPEEHVQFTGETKSFADKGSASGNVLQRHFCGNCGSQVQSVSPAYAGQAIIKMGLFAESDGWGKDIQAPVAQIFIRNNKQWETLLDGVPAVQDGS</sequence>
<dbReference type="Pfam" id="PF04828">
    <property type="entry name" value="GFA"/>
    <property type="match status" value="1"/>
</dbReference>
<dbReference type="InterPro" id="IPR011057">
    <property type="entry name" value="Mss4-like_sf"/>
</dbReference>
<comment type="similarity">
    <text evidence="1">Belongs to the Gfa family.</text>
</comment>
<dbReference type="STRING" id="49012.A0A0F7S2M9"/>
<keyword evidence="4" id="KW-0456">Lyase</keyword>
<gene>
    <name evidence="6" type="primary">SSCI77310.1</name>
    <name evidence="7" type="ORF">SPSC_03241</name>
</gene>
<evidence type="ECO:0000313" key="6">
    <source>
        <dbReference type="EMBL" id="CDS01878.1"/>
    </source>
</evidence>
<evidence type="ECO:0000256" key="4">
    <source>
        <dbReference type="ARBA" id="ARBA00023239"/>
    </source>
</evidence>
<dbReference type="InterPro" id="IPR006913">
    <property type="entry name" value="CENP-V/GFA"/>
</dbReference>
<dbReference type="Gene3D" id="3.90.1590.10">
    <property type="entry name" value="glutathione-dependent formaldehyde- activating enzyme (gfa)"/>
    <property type="match status" value="1"/>
</dbReference>
<dbReference type="GO" id="GO:0016846">
    <property type="term" value="F:carbon-sulfur lyase activity"/>
    <property type="evidence" value="ECO:0007669"/>
    <property type="project" value="InterPro"/>
</dbReference>
<dbReference type="PANTHER" id="PTHR33337:SF40">
    <property type="entry name" value="CENP-V_GFA DOMAIN-CONTAINING PROTEIN-RELATED"/>
    <property type="match status" value="1"/>
</dbReference>
<keyword evidence="2" id="KW-0479">Metal-binding</keyword>
<evidence type="ECO:0000313" key="8">
    <source>
        <dbReference type="Proteomes" id="UP000242770"/>
    </source>
</evidence>
<evidence type="ECO:0000256" key="3">
    <source>
        <dbReference type="ARBA" id="ARBA00022833"/>
    </source>
</evidence>
<keyword evidence="3" id="KW-0862">Zinc</keyword>
<feature type="domain" description="CENP-V/GFA" evidence="5">
    <location>
        <begin position="3"/>
        <end position="121"/>
    </location>
</feature>
<organism evidence="6 8">
    <name type="scientific">Sporisorium scitamineum</name>
    <dbReference type="NCBI Taxonomy" id="49012"/>
    <lineage>
        <taxon>Eukaryota</taxon>
        <taxon>Fungi</taxon>
        <taxon>Dikarya</taxon>
        <taxon>Basidiomycota</taxon>
        <taxon>Ustilaginomycotina</taxon>
        <taxon>Ustilaginomycetes</taxon>
        <taxon>Ustilaginales</taxon>
        <taxon>Ustilaginaceae</taxon>
        <taxon>Sporisorium</taxon>
    </lineage>
</organism>
<reference evidence="6" key="2">
    <citation type="submission" date="2014-06" db="EMBL/GenBank/DDBJ databases">
        <authorList>
            <person name="Berkman J.Paul."/>
        </authorList>
    </citation>
    <scope>NUCLEOTIDE SEQUENCE [LARGE SCALE GENOMIC DNA]</scope>
</reference>
<dbReference type="EMBL" id="CCFA01004729">
    <property type="protein sequence ID" value="CDS01878.1"/>
    <property type="molecule type" value="Genomic_DNA"/>
</dbReference>
<evidence type="ECO:0000313" key="7">
    <source>
        <dbReference type="EMBL" id="CDS82422.1"/>
    </source>
</evidence>
<dbReference type="Proteomes" id="UP000242770">
    <property type="component" value="Unassembled WGS sequence"/>
</dbReference>
<evidence type="ECO:0000256" key="2">
    <source>
        <dbReference type="ARBA" id="ARBA00022723"/>
    </source>
</evidence>
<reference evidence="8" key="3">
    <citation type="submission" date="2014-06" db="EMBL/GenBank/DDBJ databases">
        <authorList>
            <person name="Berkman P.J."/>
        </authorList>
    </citation>
    <scope>NUCLEOTIDE SEQUENCE [LARGE SCALE GENOMIC DNA]</scope>
</reference>
<dbReference type="OrthoDB" id="428768at2759"/>
<dbReference type="SUPFAM" id="SSF51316">
    <property type="entry name" value="Mss4-like"/>
    <property type="match status" value="1"/>
</dbReference>
<dbReference type="EMBL" id="LK056665">
    <property type="protein sequence ID" value="CDS82422.1"/>
    <property type="molecule type" value="Genomic_DNA"/>
</dbReference>
<dbReference type="AlphaFoldDB" id="A0A0F7S2M9"/>
<evidence type="ECO:0000259" key="5">
    <source>
        <dbReference type="PROSITE" id="PS51891"/>
    </source>
</evidence>
<protein>
    <recommendedName>
        <fullName evidence="5">CENP-V/GFA domain-containing protein</fullName>
    </recommendedName>
</protein>
<proteinExistence type="inferred from homology"/>
<name>A0A0F7S2M9_9BASI</name>
<dbReference type="PANTHER" id="PTHR33337">
    <property type="entry name" value="GFA DOMAIN-CONTAINING PROTEIN"/>
    <property type="match status" value="1"/>
</dbReference>
<reference evidence="7" key="1">
    <citation type="submission" date="2014-06" db="EMBL/GenBank/DDBJ databases">
        <authorList>
            <person name="Ju J."/>
            <person name="Zhang J."/>
        </authorList>
    </citation>
    <scope>NUCLEOTIDE SEQUENCE</scope>
    <source>
        <strain evidence="7">SscI8</strain>
    </source>
</reference>
<dbReference type="GO" id="GO:0046872">
    <property type="term" value="F:metal ion binding"/>
    <property type="evidence" value="ECO:0007669"/>
    <property type="project" value="UniProtKB-KW"/>
</dbReference>
<keyword evidence="8" id="KW-1185">Reference proteome</keyword>
<evidence type="ECO:0000256" key="1">
    <source>
        <dbReference type="ARBA" id="ARBA00005495"/>
    </source>
</evidence>